<keyword evidence="2" id="KW-1185">Reference proteome</keyword>
<protein>
    <submittedName>
        <fullName evidence="1">Uncharacterized protein</fullName>
    </submittedName>
</protein>
<reference evidence="1" key="1">
    <citation type="submission" date="2025-08" db="UniProtKB">
        <authorList>
            <consortium name="Ensembl"/>
        </authorList>
    </citation>
    <scope>IDENTIFICATION</scope>
</reference>
<accession>A0A3B4X1S9</accession>
<evidence type="ECO:0000313" key="1">
    <source>
        <dbReference type="Ensembl" id="ENSSLDP00000009462.1"/>
    </source>
</evidence>
<dbReference type="Ensembl" id="ENSSLDT00000009793.1">
    <property type="protein sequence ID" value="ENSSLDP00000009462.1"/>
    <property type="gene ID" value="ENSSLDG00000007516.1"/>
</dbReference>
<proteinExistence type="predicted"/>
<name>A0A3B4X1S9_SERLL</name>
<reference evidence="1" key="2">
    <citation type="submission" date="2025-09" db="UniProtKB">
        <authorList>
            <consortium name="Ensembl"/>
        </authorList>
    </citation>
    <scope>IDENTIFICATION</scope>
</reference>
<dbReference type="Proteomes" id="UP000261360">
    <property type="component" value="Unplaced"/>
</dbReference>
<evidence type="ECO:0000313" key="2">
    <source>
        <dbReference type="Proteomes" id="UP000261360"/>
    </source>
</evidence>
<sequence length="214" mass="25091">MLLCHNTQVFFLVSDQRSCHFPIQLPMCTSGKYSHITRLNISHYKNLYNSQWNTVASMLLSHSILCTFFTCFFRWPDCVKCLGQCGQECGFSPVWIYLCLFRLFKSKNPFPQNGHQCLFSPLCHLKCTFSSTLLVNFLSQRLQWNGFSPVWIRMWASTSRFPLPHCWQVWILPLRCTRPCRLRPLESGKLFPQSVLTWLSRAALLLRTRPHSPH</sequence>
<dbReference type="AlphaFoldDB" id="A0A3B4X1S9"/>
<dbReference type="STRING" id="1841481.ENSSLDP00000009462"/>
<organism evidence="1 2">
    <name type="scientific">Seriola lalandi dorsalis</name>
    <dbReference type="NCBI Taxonomy" id="1841481"/>
    <lineage>
        <taxon>Eukaryota</taxon>
        <taxon>Metazoa</taxon>
        <taxon>Chordata</taxon>
        <taxon>Craniata</taxon>
        <taxon>Vertebrata</taxon>
        <taxon>Euteleostomi</taxon>
        <taxon>Actinopterygii</taxon>
        <taxon>Neopterygii</taxon>
        <taxon>Teleostei</taxon>
        <taxon>Neoteleostei</taxon>
        <taxon>Acanthomorphata</taxon>
        <taxon>Carangaria</taxon>
        <taxon>Carangiformes</taxon>
        <taxon>Carangidae</taxon>
        <taxon>Seriola</taxon>
    </lineage>
</organism>
<dbReference type="GeneTree" id="ENSGT00940000181017"/>